<dbReference type="CDD" id="cd00452">
    <property type="entry name" value="KDPG_aldolase"/>
    <property type="match status" value="1"/>
</dbReference>
<protein>
    <submittedName>
        <fullName evidence="6">2-keto-3-deoxy-6-phosphogluconate aldolase</fullName>
    </submittedName>
</protein>
<dbReference type="PANTHER" id="PTHR30246:SF1">
    <property type="entry name" value="2-DEHYDRO-3-DEOXY-6-PHOSPHOGALACTONATE ALDOLASE-RELATED"/>
    <property type="match status" value="1"/>
</dbReference>
<gene>
    <name evidence="6" type="ORF">SacglDRAFT_02569</name>
</gene>
<dbReference type="SUPFAM" id="SSF51569">
    <property type="entry name" value="Aldolase"/>
    <property type="match status" value="1"/>
</dbReference>
<evidence type="ECO:0000256" key="1">
    <source>
        <dbReference type="ARBA" id="ARBA00004761"/>
    </source>
</evidence>
<organism evidence="6 7">
    <name type="scientific">Saccharomonospora glauca K62</name>
    <dbReference type="NCBI Taxonomy" id="928724"/>
    <lineage>
        <taxon>Bacteria</taxon>
        <taxon>Bacillati</taxon>
        <taxon>Actinomycetota</taxon>
        <taxon>Actinomycetes</taxon>
        <taxon>Pseudonocardiales</taxon>
        <taxon>Pseudonocardiaceae</taxon>
        <taxon>Saccharomonospora</taxon>
    </lineage>
</organism>
<dbReference type="PANTHER" id="PTHR30246">
    <property type="entry name" value="2-KETO-3-DEOXY-6-PHOSPHOGLUCONATE ALDOLASE"/>
    <property type="match status" value="1"/>
</dbReference>
<evidence type="ECO:0000256" key="4">
    <source>
        <dbReference type="ARBA" id="ARBA00023239"/>
    </source>
</evidence>
<proteinExistence type="inferred from homology"/>
<evidence type="ECO:0000313" key="7">
    <source>
        <dbReference type="Proteomes" id="UP000005087"/>
    </source>
</evidence>
<keyword evidence="4" id="KW-0456">Lyase</keyword>
<evidence type="ECO:0000256" key="3">
    <source>
        <dbReference type="ARBA" id="ARBA00011233"/>
    </source>
</evidence>
<keyword evidence="5" id="KW-0119">Carbohydrate metabolism</keyword>
<dbReference type="EMBL" id="CM001484">
    <property type="protein sequence ID" value="EIE99461.1"/>
    <property type="molecule type" value="Genomic_DNA"/>
</dbReference>
<dbReference type="HOGENOM" id="CLU_077795_2_2_11"/>
<dbReference type="Gene3D" id="3.20.20.70">
    <property type="entry name" value="Aldolase class I"/>
    <property type="match status" value="1"/>
</dbReference>
<dbReference type="Proteomes" id="UP000005087">
    <property type="component" value="Chromosome"/>
</dbReference>
<sequence length="210" mass="20796">MNLREALAARRLLAIIRGSDPDACVRTAEVLAEAGVTLVEVSLTSTDALTVLNRVVAELGDDVRVGAGTVVTADDARRARDAGATFAVTPALGGGVTTAVELGLPVLAGAMTPTEIVAAREAGATAVKVFPAATLGPAYVAALRDPFPDAALVPVGGVGLADVPRYLEAGALAVGVGSPLTGDAPHGGDIAALRERATAFVAAARRGGAA</sequence>
<dbReference type="eggNOG" id="COG0800">
    <property type="taxonomic scope" value="Bacteria"/>
</dbReference>
<keyword evidence="7" id="KW-1185">Reference proteome</keyword>
<dbReference type="RefSeq" id="WP_005465050.1">
    <property type="nucleotide sequence ID" value="NZ_CM001484.1"/>
</dbReference>
<dbReference type="OrthoDB" id="9805177at2"/>
<dbReference type="Pfam" id="PF01081">
    <property type="entry name" value="Aldolase"/>
    <property type="match status" value="1"/>
</dbReference>
<dbReference type="InterPro" id="IPR000887">
    <property type="entry name" value="Aldlse_KDPG_KHG"/>
</dbReference>
<dbReference type="AlphaFoldDB" id="I1D3D7"/>
<evidence type="ECO:0000256" key="2">
    <source>
        <dbReference type="ARBA" id="ARBA00006906"/>
    </source>
</evidence>
<reference evidence="6 7" key="1">
    <citation type="submission" date="2011-09" db="EMBL/GenBank/DDBJ databases">
        <authorList>
            <consortium name="US DOE Joint Genome Institute (JGI-PGF)"/>
            <person name="Lucas S."/>
            <person name="Han J."/>
            <person name="Lapidus A."/>
            <person name="Cheng J.-F."/>
            <person name="Goodwin L."/>
            <person name="Pitluck S."/>
            <person name="Peters L."/>
            <person name="Land M.L."/>
            <person name="Hauser L."/>
            <person name="Brambilla E."/>
            <person name="Klenk H.-P."/>
            <person name="Woyke T.J."/>
        </authorList>
    </citation>
    <scope>NUCLEOTIDE SEQUENCE [LARGE SCALE GENOMIC DNA]</scope>
    <source>
        <strain evidence="6 7">K62</strain>
    </source>
</reference>
<evidence type="ECO:0000256" key="5">
    <source>
        <dbReference type="ARBA" id="ARBA00023277"/>
    </source>
</evidence>
<dbReference type="InterPro" id="IPR013785">
    <property type="entry name" value="Aldolase_TIM"/>
</dbReference>
<dbReference type="GO" id="GO:0016829">
    <property type="term" value="F:lyase activity"/>
    <property type="evidence" value="ECO:0007669"/>
    <property type="project" value="UniProtKB-KW"/>
</dbReference>
<dbReference type="STRING" id="928724.SacglDRAFT_02569"/>
<reference evidence="7" key="2">
    <citation type="submission" date="2012-01" db="EMBL/GenBank/DDBJ databases">
        <title>Noncontiguous Finished sequence of chromosome of Saccharomonospora glauca K62.</title>
        <authorList>
            <consortium name="US DOE Joint Genome Institute"/>
            <person name="Lucas S."/>
            <person name="Han J."/>
            <person name="Lapidus A."/>
            <person name="Cheng J.-F."/>
            <person name="Goodwin L."/>
            <person name="Pitluck S."/>
            <person name="Peters L."/>
            <person name="Mikhailova N."/>
            <person name="Held B."/>
            <person name="Detter J.C."/>
            <person name="Han C."/>
            <person name="Tapia R."/>
            <person name="Land M."/>
            <person name="Hauser L."/>
            <person name="Kyrpides N."/>
            <person name="Ivanova N."/>
            <person name="Pagani I."/>
            <person name="Brambilla E.-M."/>
            <person name="Klenk H.-P."/>
            <person name="Woyke T."/>
        </authorList>
    </citation>
    <scope>NUCLEOTIDE SEQUENCE [LARGE SCALE GENOMIC DNA]</scope>
    <source>
        <strain evidence="7">K62</strain>
    </source>
</reference>
<evidence type="ECO:0000313" key="6">
    <source>
        <dbReference type="EMBL" id="EIE99461.1"/>
    </source>
</evidence>
<comment type="pathway">
    <text evidence="1">Carbohydrate acid metabolism.</text>
</comment>
<name>I1D3D7_9PSEU</name>
<comment type="subunit">
    <text evidence="3">Homotrimer.</text>
</comment>
<comment type="similarity">
    <text evidence="2">Belongs to the KHG/KDPG aldolase family.</text>
</comment>
<accession>I1D3D7</accession>